<evidence type="ECO:0000313" key="1">
    <source>
        <dbReference type="EMBL" id="WOH13552.1"/>
    </source>
</evidence>
<proteinExistence type="predicted"/>
<accession>A0A175YST3</accession>
<reference evidence="1" key="1">
    <citation type="journal article" date="2016" name="Nat. Genet.">
        <title>A high-quality carrot genome assembly provides new insights into carotenoid accumulation and asterid genome evolution.</title>
        <authorList>
            <person name="Iorizzo M."/>
            <person name="Ellison S."/>
            <person name="Senalik D."/>
            <person name="Zeng P."/>
            <person name="Satapoomin P."/>
            <person name="Huang J."/>
            <person name="Bowman M."/>
            <person name="Iovene M."/>
            <person name="Sanseverino W."/>
            <person name="Cavagnaro P."/>
            <person name="Yildiz M."/>
            <person name="Macko-Podgorni A."/>
            <person name="Moranska E."/>
            <person name="Grzebelus E."/>
            <person name="Grzebelus D."/>
            <person name="Ashrafi H."/>
            <person name="Zheng Z."/>
            <person name="Cheng S."/>
            <person name="Spooner D."/>
            <person name="Van Deynze A."/>
            <person name="Simon P."/>
        </authorList>
    </citation>
    <scope>NUCLEOTIDE SEQUENCE</scope>
    <source>
        <tissue evidence="1">Leaf</tissue>
    </source>
</reference>
<evidence type="ECO:0000313" key="2">
    <source>
        <dbReference type="Proteomes" id="UP000077755"/>
    </source>
</evidence>
<dbReference type="Proteomes" id="UP000077755">
    <property type="component" value="Chromosome 8"/>
</dbReference>
<dbReference type="EMBL" id="CP093350">
    <property type="protein sequence ID" value="WOH13552.1"/>
    <property type="molecule type" value="Genomic_DNA"/>
</dbReference>
<protein>
    <submittedName>
        <fullName evidence="1">Uncharacterized protein</fullName>
    </submittedName>
</protein>
<dbReference type="Gramene" id="KZM85992">
    <property type="protein sequence ID" value="KZM85992"/>
    <property type="gene ID" value="DCAR_026586"/>
</dbReference>
<keyword evidence="2" id="KW-1185">Reference proteome</keyword>
<gene>
    <name evidence="1" type="ORF">DCAR_0833062</name>
</gene>
<reference evidence="1" key="2">
    <citation type="submission" date="2022-03" db="EMBL/GenBank/DDBJ databases">
        <title>Draft title - Genomic analysis of global carrot germplasm unveils the trajectory of domestication and the origin of high carotenoid orange carrot.</title>
        <authorList>
            <person name="Iorizzo M."/>
            <person name="Ellison S."/>
            <person name="Senalik D."/>
            <person name="Macko-Podgorni A."/>
            <person name="Grzebelus D."/>
            <person name="Bostan H."/>
            <person name="Rolling W."/>
            <person name="Curaba J."/>
            <person name="Simon P."/>
        </authorList>
    </citation>
    <scope>NUCLEOTIDE SEQUENCE</scope>
    <source>
        <tissue evidence="1">Leaf</tissue>
    </source>
</reference>
<dbReference type="AlphaFoldDB" id="A0A175YST3"/>
<organism evidence="1 2">
    <name type="scientific">Daucus carota subsp. sativus</name>
    <name type="common">Carrot</name>
    <dbReference type="NCBI Taxonomy" id="79200"/>
    <lineage>
        <taxon>Eukaryota</taxon>
        <taxon>Viridiplantae</taxon>
        <taxon>Streptophyta</taxon>
        <taxon>Embryophyta</taxon>
        <taxon>Tracheophyta</taxon>
        <taxon>Spermatophyta</taxon>
        <taxon>Magnoliopsida</taxon>
        <taxon>eudicotyledons</taxon>
        <taxon>Gunneridae</taxon>
        <taxon>Pentapetalae</taxon>
        <taxon>asterids</taxon>
        <taxon>campanulids</taxon>
        <taxon>Apiales</taxon>
        <taxon>Apiaceae</taxon>
        <taxon>Apioideae</taxon>
        <taxon>Scandiceae</taxon>
        <taxon>Daucinae</taxon>
        <taxon>Daucus</taxon>
        <taxon>Daucus sect. Daucus</taxon>
    </lineage>
</organism>
<sequence>MKEESDPTLTTKCIREVVDKQCMRKGTVNMNDLLATMPSEATLSAATASKMSQHMPRKDIQSEIDDSAASGDNALVSSTRLQSDSQTSSESIKKFKNVNEQSLKLDESIAILAGVCKAMLDDQKLPVNVEELWGVINEMELNDNLAGDAFVFLLERPVHVKALMSTPIGIRKSILVKMIRGAK</sequence>
<name>A0A175YST3_DAUCS</name>